<evidence type="ECO:0000256" key="2">
    <source>
        <dbReference type="ARBA" id="ARBA00022737"/>
    </source>
</evidence>
<dbReference type="PANTHER" id="PTHR24408:SF67">
    <property type="entry name" value="C2H2-TYPE DOMAIN-CONTAINING PROTEIN"/>
    <property type="match status" value="1"/>
</dbReference>
<dbReference type="OrthoDB" id="10015593at2759"/>
<keyword evidence="2" id="KW-0677">Repeat</keyword>
<dbReference type="GO" id="GO:0005634">
    <property type="term" value="C:nucleus"/>
    <property type="evidence" value="ECO:0007669"/>
    <property type="project" value="TreeGrafter"/>
</dbReference>
<feature type="domain" description="C2H2-type" evidence="7">
    <location>
        <begin position="649"/>
        <end position="676"/>
    </location>
</feature>
<reference evidence="9" key="1">
    <citation type="submission" date="2025-08" db="UniProtKB">
        <authorList>
            <consortium name="RefSeq"/>
        </authorList>
    </citation>
    <scope>IDENTIFICATION</scope>
</reference>
<keyword evidence="3 5" id="KW-0863">Zinc-finger</keyword>
<keyword evidence="4" id="KW-0862">Zinc</keyword>
<feature type="domain" description="C2H2-type" evidence="7">
    <location>
        <begin position="205"/>
        <end position="234"/>
    </location>
</feature>
<proteinExistence type="predicted"/>
<protein>
    <submittedName>
        <fullName evidence="9">Protein hunchback-like</fullName>
    </submittedName>
</protein>
<evidence type="ECO:0000256" key="3">
    <source>
        <dbReference type="ARBA" id="ARBA00022771"/>
    </source>
</evidence>
<dbReference type="PROSITE" id="PS50157">
    <property type="entry name" value="ZINC_FINGER_C2H2_2"/>
    <property type="match status" value="2"/>
</dbReference>
<dbReference type="GO" id="GO:0008270">
    <property type="term" value="F:zinc ion binding"/>
    <property type="evidence" value="ECO:0007669"/>
    <property type="project" value="UniProtKB-KW"/>
</dbReference>
<evidence type="ECO:0000256" key="4">
    <source>
        <dbReference type="ARBA" id="ARBA00022833"/>
    </source>
</evidence>
<keyword evidence="1" id="KW-0479">Metal-binding</keyword>
<dbReference type="KEGG" id="dqu:106742236"/>
<dbReference type="InterPro" id="IPR036236">
    <property type="entry name" value="Znf_C2H2_sf"/>
</dbReference>
<dbReference type="CTD" id="15120"/>
<feature type="region of interest" description="Disordered" evidence="6">
    <location>
        <begin position="1"/>
        <end position="49"/>
    </location>
</feature>
<feature type="compositionally biased region" description="Polar residues" evidence="6">
    <location>
        <begin position="547"/>
        <end position="569"/>
    </location>
</feature>
<sequence length="704" mass="77902">MSLKTGDASSNLQPLSLGILESCSQSEESKPQSEESKPQEDTTEKLKYEESSASSPYVCSICKFQIVQRRLIVEHLILHITPNETVETANAGHITETGREMVNTALEQLGQIHKEQIAFPSADDHENDVEEPGVRTPIFNAQGQPKKYSCRKCGFKTVTKIEQWAHTPIHVKPEKLLYCYKCPFVTEYRHHLGFHLMNHIGLKPYKCTKEDCTYTCVNLSMLNSHRKSHSNVYPFSCKDCSYAAKYYHTFKQHLRKHKHNPAPRRNDDGTFSEVEIDIYGTRRGPRQKSKSASRPTSTSTASETEKSSENTIAQVADVGYDSDNSNDDSNDGDDIVQQPRTTSPQPLPPTETSTPAPTETPTPAPTETPTPASTETPTPGSSSQTTSKPMSFAFSTLANIFNMKNDNPVRQNVEPTTQQMSSFRFSPKLLTTLNTKVQQLMPTGGFVFGERTHTTTSAPQNTGDAGEEVVMVAATTNVVAVRQPEFFEHFSAENQPAVGRNQEELEQFYSSENMPLDLTSGSLKKKHNTSCQLSCRQASASGLPRNEPNTASSQLPFQQANPAYSQKPSAANKRRKGVAVKLQIAPEDDTTDEESAKQSGKRLCQSSSPTPSSAPPSTLISATPEDAPNPVGPTQEREQQQTAATEVSYMCVHCGIPYPDVEMYNAHMSCHGQDDPFTCNLCNRPYGDRKRFVIHIHEKCANHG</sequence>
<evidence type="ECO:0000313" key="8">
    <source>
        <dbReference type="Proteomes" id="UP000515204"/>
    </source>
</evidence>
<feature type="compositionally biased region" description="Low complexity" evidence="6">
    <location>
        <begin position="606"/>
        <end position="624"/>
    </location>
</feature>
<accession>A0A6P3WX36</accession>
<feature type="region of interest" description="Disordered" evidence="6">
    <location>
        <begin position="278"/>
        <end position="388"/>
    </location>
</feature>
<dbReference type="Proteomes" id="UP000515204">
    <property type="component" value="Unplaced"/>
</dbReference>
<dbReference type="AlphaFoldDB" id="A0A6P3WX36"/>
<dbReference type="GO" id="GO:0043565">
    <property type="term" value="F:sequence-specific DNA binding"/>
    <property type="evidence" value="ECO:0007669"/>
    <property type="project" value="TreeGrafter"/>
</dbReference>
<dbReference type="InterPro" id="IPR013087">
    <property type="entry name" value="Znf_C2H2_type"/>
</dbReference>
<evidence type="ECO:0000256" key="1">
    <source>
        <dbReference type="ARBA" id="ARBA00022723"/>
    </source>
</evidence>
<evidence type="ECO:0000256" key="5">
    <source>
        <dbReference type="PROSITE-ProRule" id="PRU00042"/>
    </source>
</evidence>
<evidence type="ECO:0000313" key="9">
    <source>
        <dbReference type="RefSeq" id="XP_014470467.1"/>
    </source>
</evidence>
<gene>
    <name evidence="9" type="primary">LOC106742236</name>
</gene>
<evidence type="ECO:0000256" key="6">
    <source>
        <dbReference type="SAM" id="MobiDB-lite"/>
    </source>
</evidence>
<evidence type="ECO:0000259" key="7">
    <source>
        <dbReference type="PROSITE" id="PS50157"/>
    </source>
</evidence>
<organism evidence="8 9">
    <name type="scientific">Dinoponera quadriceps</name>
    <name type="common">South American ant</name>
    <dbReference type="NCBI Taxonomy" id="609295"/>
    <lineage>
        <taxon>Eukaryota</taxon>
        <taxon>Metazoa</taxon>
        <taxon>Ecdysozoa</taxon>
        <taxon>Arthropoda</taxon>
        <taxon>Hexapoda</taxon>
        <taxon>Insecta</taxon>
        <taxon>Pterygota</taxon>
        <taxon>Neoptera</taxon>
        <taxon>Endopterygota</taxon>
        <taxon>Hymenoptera</taxon>
        <taxon>Apocrita</taxon>
        <taxon>Aculeata</taxon>
        <taxon>Formicoidea</taxon>
        <taxon>Formicidae</taxon>
        <taxon>Ponerinae</taxon>
        <taxon>Ponerini</taxon>
        <taxon>Dinoponera</taxon>
    </lineage>
</organism>
<dbReference type="GeneID" id="106742236"/>
<dbReference type="SUPFAM" id="SSF57667">
    <property type="entry name" value="beta-beta-alpha zinc fingers"/>
    <property type="match status" value="2"/>
</dbReference>
<feature type="compositionally biased region" description="Low complexity" evidence="6">
    <location>
        <begin position="369"/>
        <end position="387"/>
    </location>
</feature>
<dbReference type="PANTHER" id="PTHR24408">
    <property type="entry name" value="ZINC FINGER PROTEIN"/>
    <property type="match status" value="1"/>
</dbReference>
<feature type="compositionally biased region" description="Basic and acidic residues" evidence="6">
    <location>
        <begin position="27"/>
        <end position="49"/>
    </location>
</feature>
<dbReference type="Gene3D" id="3.30.160.60">
    <property type="entry name" value="Classic Zinc Finger"/>
    <property type="match status" value="3"/>
</dbReference>
<dbReference type="SMART" id="SM00355">
    <property type="entry name" value="ZnF_C2H2"/>
    <property type="match status" value="7"/>
</dbReference>
<feature type="compositionally biased region" description="Low complexity" evidence="6">
    <location>
        <begin position="292"/>
        <end position="302"/>
    </location>
</feature>
<dbReference type="PROSITE" id="PS00028">
    <property type="entry name" value="ZINC_FINGER_C2H2_1"/>
    <property type="match status" value="3"/>
</dbReference>
<name>A0A6P3WX36_DINQU</name>
<dbReference type="RefSeq" id="XP_014470467.1">
    <property type="nucleotide sequence ID" value="XM_014614981.1"/>
</dbReference>
<feature type="compositionally biased region" description="Pro residues" evidence="6">
    <location>
        <begin position="358"/>
        <end position="368"/>
    </location>
</feature>
<keyword evidence="8" id="KW-1185">Reference proteome</keyword>
<feature type="region of interest" description="Disordered" evidence="6">
    <location>
        <begin position="538"/>
        <end position="643"/>
    </location>
</feature>
<dbReference type="GO" id="GO:0000981">
    <property type="term" value="F:DNA-binding transcription factor activity, RNA polymerase II-specific"/>
    <property type="evidence" value="ECO:0007669"/>
    <property type="project" value="TreeGrafter"/>
</dbReference>
<feature type="compositionally biased region" description="Acidic residues" evidence="6">
    <location>
        <begin position="324"/>
        <end position="334"/>
    </location>
</feature>